<dbReference type="Pfam" id="PF07705">
    <property type="entry name" value="CARDB"/>
    <property type="match status" value="1"/>
</dbReference>
<dbReference type="AlphaFoldDB" id="A0A1F5TPD4"/>
<feature type="chain" id="PRO_5009521400" description="CARDB domain-containing protein" evidence="5">
    <location>
        <begin position="27"/>
        <end position="645"/>
    </location>
</feature>
<accession>A0A1F5TPD4</accession>
<reference evidence="7 8" key="1">
    <citation type="journal article" date="2016" name="Nat. Commun.">
        <title>Thousands of microbial genomes shed light on interconnected biogeochemical processes in an aquifer system.</title>
        <authorList>
            <person name="Anantharaman K."/>
            <person name="Brown C.T."/>
            <person name="Hug L.A."/>
            <person name="Sharon I."/>
            <person name="Castelle C.J."/>
            <person name="Probst A.J."/>
            <person name="Thomas B.C."/>
            <person name="Singh A."/>
            <person name="Wilkins M.J."/>
            <person name="Karaoz U."/>
            <person name="Brodie E.L."/>
            <person name="Williams K.H."/>
            <person name="Hubbard S.S."/>
            <person name="Banfield J.F."/>
        </authorList>
    </citation>
    <scope>NUCLEOTIDE SEQUENCE [LARGE SCALE GENOMIC DNA]</scope>
</reference>
<keyword evidence="4" id="KW-0106">Calcium</keyword>
<evidence type="ECO:0000256" key="3">
    <source>
        <dbReference type="ARBA" id="ARBA00022729"/>
    </source>
</evidence>
<name>A0A1F5TPD4_9BACT</name>
<comment type="subcellular location">
    <subcellularLocation>
        <location evidence="1">Secreted</location>
    </subcellularLocation>
</comment>
<evidence type="ECO:0000256" key="1">
    <source>
        <dbReference type="ARBA" id="ARBA00004613"/>
    </source>
</evidence>
<keyword evidence="2" id="KW-0964">Secreted</keyword>
<organism evidence="7 8">
    <name type="scientific">Candidatus Falkowbacteria bacterium RIFOXYD2_FULL_34_120</name>
    <dbReference type="NCBI Taxonomy" id="1798007"/>
    <lineage>
        <taxon>Bacteria</taxon>
        <taxon>Candidatus Falkowiibacteriota</taxon>
    </lineage>
</organism>
<evidence type="ECO:0000256" key="4">
    <source>
        <dbReference type="ARBA" id="ARBA00022837"/>
    </source>
</evidence>
<evidence type="ECO:0000313" key="8">
    <source>
        <dbReference type="Proteomes" id="UP000177579"/>
    </source>
</evidence>
<proteinExistence type="predicted"/>
<sequence length="645" mass="72870">MIKKIIITLFFLFTLFVFNNQYQAKAEDEENTTSTSTPPAPILIISSTDNDFGNTIYNSEDKNKLFGCFNFWASSSEDVLLKDITLLVRDSFSSNFINPEVEKNIYNIKLIDSERKEIQSSQIIDLENLQKNIIFNNINTIVPKLENKKLCVYADISKNIVDEVASKIDIISDNTKAIGLDYEKQVIITGSSDGQYIKLQTKIEKPDLIVTGIRVSQGITQNNLVAGKKTFITVFYKNIGTGNMDENFPKKISFNPKSAFEFSNDDKPSSVSGAFESSPGIISPGEEFMEIYEGIFSNPGNMQININIDSENTINESDNLNNFYSEGGIRIDSELDYPDFTIEDIIIEPKRPKARELVKIDVVYKNLGSDFARDLNEYLTSVYFGHIEGYFIFEDNMPMTTNRPIPSEQNPWLSGETYIQTYYGHFNRPRQVTLEAKIDLPNKVMELSEENNEFSKIVEIINQNSGSLSEKLKGKIILRVERKGEAYYINPRDKSIHSLGRPEEAFSIMREQGIGIANQNLEQISIGIGGLEGIDTDEDGLPDAFEDVIGTDKTKKDTDGDGYSDKTEIEQGYNPRANNGAKKITNSNFTSKQLGKIFLQVENNGEAWYVNPDDEKRYFLGRPSDAFKVMRNLGLGINEINFESL</sequence>
<evidence type="ECO:0000313" key="7">
    <source>
        <dbReference type="EMBL" id="OGF40760.1"/>
    </source>
</evidence>
<dbReference type="InterPro" id="IPR013783">
    <property type="entry name" value="Ig-like_fold"/>
</dbReference>
<feature type="signal peptide" evidence="5">
    <location>
        <begin position="1"/>
        <end position="26"/>
    </location>
</feature>
<keyword evidence="3 5" id="KW-0732">Signal</keyword>
<dbReference type="Proteomes" id="UP000177579">
    <property type="component" value="Unassembled WGS sequence"/>
</dbReference>
<feature type="domain" description="CARDB" evidence="6">
    <location>
        <begin position="205"/>
        <end position="325"/>
    </location>
</feature>
<gene>
    <name evidence="7" type="ORF">A2531_07000</name>
</gene>
<evidence type="ECO:0000256" key="5">
    <source>
        <dbReference type="SAM" id="SignalP"/>
    </source>
</evidence>
<dbReference type="Pfam" id="PF18884">
    <property type="entry name" value="TSP3_bac"/>
    <property type="match status" value="2"/>
</dbReference>
<dbReference type="InterPro" id="IPR011635">
    <property type="entry name" value="CARDB"/>
</dbReference>
<dbReference type="EMBL" id="MFGO01000021">
    <property type="protein sequence ID" value="OGF40760.1"/>
    <property type="molecule type" value="Genomic_DNA"/>
</dbReference>
<dbReference type="Gene3D" id="2.60.40.10">
    <property type="entry name" value="Immunoglobulins"/>
    <property type="match status" value="2"/>
</dbReference>
<evidence type="ECO:0000256" key="2">
    <source>
        <dbReference type="ARBA" id="ARBA00022525"/>
    </source>
</evidence>
<evidence type="ECO:0000259" key="6">
    <source>
        <dbReference type="Pfam" id="PF07705"/>
    </source>
</evidence>
<dbReference type="InterPro" id="IPR059100">
    <property type="entry name" value="TSP3_bac"/>
</dbReference>
<comment type="caution">
    <text evidence="7">The sequence shown here is derived from an EMBL/GenBank/DDBJ whole genome shotgun (WGS) entry which is preliminary data.</text>
</comment>
<protein>
    <recommendedName>
        <fullName evidence="6">CARDB domain-containing protein</fullName>
    </recommendedName>
</protein>